<dbReference type="InterPro" id="IPR009543">
    <property type="entry name" value="VPS13_VAB"/>
</dbReference>
<evidence type="ECO:0000313" key="6">
    <source>
        <dbReference type="Proteomes" id="UP000694867"/>
    </source>
</evidence>
<evidence type="ECO:0000256" key="1">
    <source>
        <dbReference type="ARBA" id="ARBA00006545"/>
    </source>
</evidence>
<evidence type="ECO:0000256" key="4">
    <source>
        <dbReference type="SAM" id="MobiDB-lite"/>
    </source>
</evidence>
<dbReference type="Pfam" id="PF25036">
    <property type="entry name" value="VPS13_VAB"/>
    <property type="match status" value="1"/>
</dbReference>
<proteinExistence type="inferred from homology"/>
<accession>A0AAJ7SEI9</accession>
<dbReference type="InterPro" id="IPR041969">
    <property type="entry name" value="VP13D_UBA"/>
</dbReference>
<feature type="region of interest" description="Disordered" evidence="4">
    <location>
        <begin position="3334"/>
        <end position="3353"/>
    </location>
</feature>
<feature type="region of interest" description="Disordered" evidence="4">
    <location>
        <begin position="1009"/>
        <end position="1029"/>
    </location>
</feature>
<dbReference type="PROSITE" id="PS50030">
    <property type="entry name" value="UBA"/>
    <property type="match status" value="1"/>
</dbReference>
<dbReference type="InterPro" id="IPR026854">
    <property type="entry name" value="VPS13_N"/>
</dbReference>
<dbReference type="Proteomes" id="UP000694867">
    <property type="component" value="Unplaced"/>
</dbReference>
<reference evidence="7" key="1">
    <citation type="submission" date="2025-08" db="UniProtKB">
        <authorList>
            <consortium name="RefSeq"/>
        </authorList>
    </citation>
    <scope>IDENTIFICATION</scope>
</reference>
<feature type="region of interest" description="Disordered" evidence="4">
    <location>
        <begin position="762"/>
        <end position="795"/>
    </location>
</feature>
<dbReference type="SUPFAM" id="SSF46934">
    <property type="entry name" value="UBA-like"/>
    <property type="match status" value="1"/>
</dbReference>
<sequence length="4082" mass="457638">MLEGLVAWVLNNSVGKYVENLNTSQLSVGLLKGQVELEDLPLKKEAFRQVLFPLEIKNGYIGKVLINIPVTRLRSDPWVITIERLYVVLGPVPLDQYNGDLYEEIAQSAKLSKLDAFEAEWKSSRLSSQNTYGDSYTSWLTYGSSLFTSIVSNLQLKVQDVHIRYEDTVDGLDFAWGLMVKSASSEYAPDDNSKDQNSQSKGYVSQQLQLKGVSLYWDNDAMHIGDLEMGRMANCMDNLRNFCVRSNETSCEHKLLLSTPDGAQVLLSRNQSERPLRSRNEPRIKCTLQVSTLPILITDAQYGQMVRCYQSIDINHKKWKYQKWRPDVPVRGNAKAWWVFATKATTEQLMKRKSCATYEYALGKAREVRRYVSIYKRFLTDDNITKEDIEEKSSIERGYDFETLLALREIIMKRIEDECNLQNSKQNDSEKNGDSAQSGGFLQYWFPGWTGGYTKSDEGSEGAPSSQLQGHDNRSDMSVSTEASMPASQFEEELIAALNRLDDEHYFLRDATLAHVTFHLKTCTVTLQPAGRDLCCLKVEDVWAQLKSHPRARSYSVHTKVGSLQFTDKTLPTVIYQHLVSPHTTNQDSQVYLRSGQKISASDLFRPRSAPTPPPSTAPLFEVIYEKNPWASTADHRLVVNTQSLDIVYSPSSFKSIREFLTPVGSYHDMIDDAVQQHLEHLKQETKTNLRSKVDAMLRGGQVIQRWDLNLDICAPQIIVPETFTDRSSVAVMFDLGRLQFRNQASFDKVKIDKSKQQIEDDVDEDDFRTPCSTPPGDLDSTVVSEPKSQNRQITSPGFESCAVSEADFRERMYDRYTLNLQDMQVMVTTSSRESWKFAQLRGSSHLHVVDRFNISMRFERRLLSTDDPQFPSVIVQAQLPRLVLHISEQKVSALTSCLRLLGRADGMPQTSALSAPVQKREPLHKPSQSSVLFFGQFVIEQMSCEMQSQGKCLAELQVNGVQVTSTRYPHMQSLNLQVQGLLLVDAVQTHGSDFDLLLASHKHITMDSRSGSIRDSEPNSPISPASPKGYHCITPPVNQSLAPESGAVKPSMLTSLLSSLHRTISPAAFGSASLDQMQFVPRGSSAVSPIPVFPTVDGENNNDALISIELMWGMPEKDEDDNREQNVILQVGFNNLDVIANQETIVELVSFAQCIHKASQPPELITQQTSAADSNDRGFKASSIHVTFDFHRLNVLLLRSTGDKSSCLSSANLKLATATLSGAKISAVLEDSLKLSVVLGGLQVCDLLSGHALQNRVNNNTNHYVVNVGLNPDCEDQVPSIGKHLYHTSGGNEEESAALVLHIVREYPGTVDWTSTIKRGTKINKGRRFSRRPTVEIQDSQLKFSISKPLSISQLNNSLKMDLHMASVVYTHSPRLLLELASCAIEFRAYMTKLASSLKTAAAEVAKGIVGSELSIEDALDVSLSVILETPVIVLPCELSRPNVLVAHLGRMTVSSTSTSSYRVELKNTSLYSLDSNLSPNFDCSVHGRAMLHNTQIDLMIEQVVKPSQRTSPTERPDPIDDVWQLEGCVVGPLKVAVSKSQFAQLLDTLNEIGAASSDVTVDRAHLIGEQNHNSIEDSEGKLKYGVHFAIQEFIVEFTEEPGRAFARVAFQEFDVEMIRHAKQSDVNMSLRGLVMEDLYEEETSNHRILISSHTKEEARPLSTENLSSVSGVPLRYDYLSASNPNLVSEAECDFLPHGRFRCRSLPDILCTKNIFKKLDKRSILHDRKHLAFINTNSAESECFCPKTPPPSPTPSIPSDSCPEGTLVEISMATTEDCGNGRQRRITIDLNSLMVSVNVRPWVMVLDLLSKPAYTANRNSVSLDAEPTPHDLLSTTLEYSVQNFTLQLNSQNYEICEAQVRQLWFRSSMSPTSTDVSGRLGKVLVHDLTPFGSQVYQERFVTSGNEALHFKFTRSKDESDRYQLESTMTSVLVVYTHLFMSEIVNFISEFSQVQELLARMQNQFVPQPRQKAKVDLRIKAGSPLIVVPRNSHHQDALVLNLGSVDISTQFVQTECLNQVMELSLSEMDLYCGIYERDVTRRKSSLDANCPFNIQKKGFPLLDEKFEMRLRVFRNLDSEISHIEPDWTARGDVSRANITLDKSQYELISGILFENLSEGVHLQTSTPAPVVAPAPDDDAWVNLLLAIDLHNVTLNLVASRNTQSDLAKVEFIDSKLSVSTYTNGRKDVDLVSQEIRVRDTRFSNPDGRTNVFSDMLLPTRGREGRGLQMELHYRTFPNRLTLLLNNMRLMAIFDWFKQTAQFLTLPQPAENHRSDVKVPGYRDDTHLQPNEPMQLQLKLSMTDTEVVVVEDASTYDTNAVILKSTAVLTWHGSSDLKRPLICDLQNLEVFSCVLGTEDKTALSIIDPASISFEMNSKHGDAYELEASSHLLCIRLSYNDMTMFRKILECLPSQAVGDTTEFERNVSKLKELGFSHNDCVLALRNCRSQIDEAALWLLQNAEPIKATKSNRWTIWNLPVGMGKIRLQEFRVCFIDDCGNADVPLFELRLQDTDAQLRLDEKNWQINSALRIDYYNRILSGWEPLVEPVRIEAKWRLTSRYVLELEMDGNLNINITSSLIDIAQRVRDSWQDDRETLDKPDKPLKALSAVKRAPFVPFALKNSLGCAIEFATVTTMAGNREPRAQNKLFHRVEAGETVPFSFASQAKLRHQESHQWLVRQIVVRVEGCEEMEPVSVDRVGEYFRLVRPVNSTVSAIGRIVFHIELEGPALKMINVRSAFVVKNFTSDKVNVNITTATLVGAPQSAQNSKLVIESSSNQSLPFAFDYTSIKVRPENLEKLLAAELGWKGATSYNPTFVLRGECRPLKAGVQPYNFAVTVRREPFPNVLFTPSEKHAPSHTILLNAPVKLYNLLPMELHYEIEEPVKISGVVKNRHSTTFHQISTELRVVIGFQLDGYTCGNKLILDPGATSGPYSIVLKDAEHRSLMLRANVEVSLAGAYKIYVCAQYWLINHTGLPLIFKQDGVNYEAAGQPPEHEAARSVVPLLFSFCDSEAPQSCCMRLGNRFQLGQSFQPKWSYPFPLDSGVGICKLFLSSTNNSPDRVYNIGIYGKQGKGVFKDTHFIVFSPLFQLVNNTSKILEFAQKFAAVRKQDRHITSAMPRSSVAFHWPRVDLDPLLCIRTDNSIWSGGFHIDKPTSSTHIHIRTETMQSTESLFILVEVRQHYGTFIVTFTQPESVPPPMRIDNFSEVPIRFNQIGVEDEKRRYTVKAGSSMPYAWDEPTETPRISVAAPDGVCETYDMRTFKEGEPLCYENFFYIAFSGTFLEPKPAVPQKSARNVKSEELVLDVLPENRIVINRKDVGSRNQLWRMTAEQMLQHEGSSTPLAPGQPSSSHNQSGGRVFVLDIDAPAADPHRCVSLILRKPDPRRRSLQTWTFTTEGFLKCDIGNLFVQAKNGLKGLRKGGEAVLGPLNYYECTEYLPHTIRTPCPIPLHCAVETKKMRGGCGILKVAVCIDGPTIVLRITDFANDQVLPVYKSRANALAFRNETDHGSRTSSSPDIEVNVNFKQGVGISFINESEEILLVSLQNVLLSFFQDESLQKFDMSVRHLQVDNMLPDAERPCALYVTPESSRDEYSHLPAASIKASRLLNYNTDVFVFDYFMMSIKDTTLALEEKLMLKMFQMFRDYIPFLNEPEDLHLIEQRSMAVDALRESGRKFYFKNLRINPHNCKLSVLPARSGSLDEGLRQIKKQVGWSLIRFEDAGVHLNAFEKNHPFETLSFLMGTASAFYSKELQKQARYIMGNVDFFGSPLGFLRDVKGSFKEAISGRNPWTLVKGLTYGASNSAAKLTGSLSDTLKNLASTESSNALVVAQPNLGPGENQILGGLRGLGRGLRDGFGGLYQHPYEGLTNGLQGFMEGVGRGLVGSGVLPIAGVLDFATGVAATVRDSSNIRERPSRHRPIRLTRGPRGLLPCYSASVASGQMYLMEILAANASNPTDRGAFNEFFLTMHPLENGGQLIVSNKRILRVSSKKIMLDVIHLCELQSAHLLVTLGSSSLMLTLTGQQHKRMDCGDSDDATVSALREVVQCINYAVFTFEEERYRLPTRDEDESTELDVRDSHQMRAHE</sequence>
<keyword evidence="6" id="KW-1185">Reference proteome</keyword>
<dbReference type="Pfam" id="PF12624">
    <property type="entry name" value="VPS13_N"/>
    <property type="match status" value="1"/>
</dbReference>
<dbReference type="CTD" id="55187"/>
<dbReference type="KEGG" id="goe:100900584"/>
<feature type="compositionally biased region" description="Polar residues" evidence="4">
    <location>
        <begin position="463"/>
        <end position="481"/>
    </location>
</feature>
<dbReference type="PANTHER" id="PTHR16166">
    <property type="entry name" value="VACUOLAR PROTEIN SORTING-ASSOCIATED PROTEIN VPS13"/>
    <property type="match status" value="1"/>
</dbReference>
<name>A0AAJ7SEI9_9ACAR</name>
<feature type="compositionally biased region" description="Polar residues" evidence="4">
    <location>
        <begin position="782"/>
        <end position="795"/>
    </location>
</feature>
<feature type="domain" description="UBA" evidence="5">
    <location>
        <begin position="2419"/>
        <end position="2459"/>
    </location>
</feature>
<feature type="region of interest" description="Disordered" evidence="4">
    <location>
        <begin position="4061"/>
        <end position="4082"/>
    </location>
</feature>
<protein>
    <submittedName>
        <fullName evidence="7">Vacuolar protein sorting-associated protein 13D</fullName>
    </submittedName>
</protein>
<dbReference type="GO" id="GO:0045053">
    <property type="term" value="P:protein retention in Golgi apparatus"/>
    <property type="evidence" value="ECO:0007669"/>
    <property type="project" value="TreeGrafter"/>
</dbReference>
<feature type="compositionally biased region" description="Basic and acidic residues" evidence="4">
    <location>
        <begin position="4070"/>
        <end position="4082"/>
    </location>
</feature>
<keyword evidence="3" id="KW-0445">Lipid transport</keyword>
<dbReference type="GO" id="GO:0006869">
    <property type="term" value="P:lipid transport"/>
    <property type="evidence" value="ECO:0007669"/>
    <property type="project" value="UniProtKB-KW"/>
</dbReference>
<dbReference type="PANTHER" id="PTHR16166:SF141">
    <property type="entry name" value="INTERMEMBRANE LIPID TRANSFER PROTEIN VPS13D"/>
    <property type="match status" value="1"/>
</dbReference>
<feature type="compositionally biased region" description="Polar residues" evidence="4">
    <location>
        <begin position="3335"/>
        <end position="3353"/>
    </location>
</feature>
<comment type="similarity">
    <text evidence="1">Belongs to the VPS13 family.</text>
</comment>
<dbReference type="CDD" id="cd14306">
    <property type="entry name" value="UBA_VP13D"/>
    <property type="match status" value="1"/>
</dbReference>
<evidence type="ECO:0000259" key="5">
    <source>
        <dbReference type="PROSITE" id="PS50030"/>
    </source>
</evidence>
<gene>
    <name evidence="7" type="primary">LOC100900584</name>
</gene>
<dbReference type="InterPro" id="IPR056747">
    <property type="entry name" value="VPS13-like_M"/>
</dbReference>
<dbReference type="InterPro" id="IPR009060">
    <property type="entry name" value="UBA-like_sf"/>
</dbReference>
<dbReference type="GO" id="GO:0006623">
    <property type="term" value="P:protein targeting to vacuole"/>
    <property type="evidence" value="ECO:0007669"/>
    <property type="project" value="TreeGrafter"/>
</dbReference>
<dbReference type="SMART" id="SM00165">
    <property type="entry name" value="UBA"/>
    <property type="match status" value="1"/>
</dbReference>
<evidence type="ECO:0000313" key="7">
    <source>
        <dbReference type="RefSeq" id="XP_028966611.1"/>
    </source>
</evidence>
<evidence type="ECO:0000256" key="3">
    <source>
        <dbReference type="ARBA" id="ARBA00023055"/>
    </source>
</evidence>
<dbReference type="RefSeq" id="XP_028966611.1">
    <property type="nucleotide sequence ID" value="XM_029110778.1"/>
</dbReference>
<dbReference type="GeneID" id="100900584"/>
<organism evidence="6 7">
    <name type="scientific">Galendromus occidentalis</name>
    <name type="common">western predatory mite</name>
    <dbReference type="NCBI Taxonomy" id="34638"/>
    <lineage>
        <taxon>Eukaryota</taxon>
        <taxon>Metazoa</taxon>
        <taxon>Ecdysozoa</taxon>
        <taxon>Arthropoda</taxon>
        <taxon>Chelicerata</taxon>
        <taxon>Arachnida</taxon>
        <taxon>Acari</taxon>
        <taxon>Parasitiformes</taxon>
        <taxon>Mesostigmata</taxon>
        <taxon>Gamasina</taxon>
        <taxon>Phytoseioidea</taxon>
        <taxon>Phytoseiidae</taxon>
        <taxon>Typhlodrominae</taxon>
        <taxon>Galendromus</taxon>
    </lineage>
</organism>
<dbReference type="Gene3D" id="1.10.8.10">
    <property type="entry name" value="DNA helicase RuvA subunit, C-terminal domain"/>
    <property type="match status" value="1"/>
</dbReference>
<dbReference type="GO" id="GO:0007005">
    <property type="term" value="P:mitochondrion organization"/>
    <property type="evidence" value="ECO:0007669"/>
    <property type="project" value="TreeGrafter"/>
</dbReference>
<dbReference type="InterPro" id="IPR015940">
    <property type="entry name" value="UBA"/>
</dbReference>
<dbReference type="InterPro" id="IPR026847">
    <property type="entry name" value="VPS13"/>
</dbReference>
<keyword evidence="2" id="KW-0813">Transport</keyword>
<feature type="region of interest" description="Disordered" evidence="4">
    <location>
        <begin position="455"/>
        <end position="481"/>
    </location>
</feature>
<evidence type="ECO:0000256" key="2">
    <source>
        <dbReference type="ARBA" id="ARBA00022448"/>
    </source>
</evidence>
<dbReference type="CDD" id="cd23453">
    <property type="entry name" value="beta-trefoil_Ricin_VPS13D"/>
    <property type="match status" value="1"/>
</dbReference>
<dbReference type="Pfam" id="PF25033">
    <property type="entry name" value="VPS13_M"/>
    <property type="match status" value="2"/>
</dbReference>